<dbReference type="RefSeq" id="WP_263592970.1">
    <property type="nucleotide sequence ID" value="NZ_CP107020.1"/>
</dbReference>
<protein>
    <submittedName>
        <fullName evidence="1">Uncharacterized protein</fullName>
    </submittedName>
</protein>
<accession>A0ABY6FXV6</accession>
<evidence type="ECO:0000313" key="2">
    <source>
        <dbReference type="Proteomes" id="UP001164305"/>
    </source>
</evidence>
<proteinExistence type="predicted"/>
<gene>
    <name evidence="1" type="ORF">BRM3_08870</name>
</gene>
<evidence type="ECO:0000313" key="1">
    <source>
        <dbReference type="EMBL" id="UYG15756.1"/>
    </source>
</evidence>
<dbReference type="Proteomes" id="UP001164305">
    <property type="component" value="Chromosome"/>
</dbReference>
<dbReference type="EMBL" id="CP107020">
    <property type="protein sequence ID" value="UYG15756.1"/>
    <property type="molecule type" value="Genomic_DNA"/>
</dbReference>
<organism evidence="1 2">
    <name type="scientific">Brachybacterium huguangmaarense</name>
    <dbReference type="NCBI Taxonomy" id="1652028"/>
    <lineage>
        <taxon>Bacteria</taxon>
        <taxon>Bacillati</taxon>
        <taxon>Actinomycetota</taxon>
        <taxon>Actinomycetes</taxon>
        <taxon>Micrococcales</taxon>
        <taxon>Dermabacteraceae</taxon>
        <taxon>Brachybacterium</taxon>
    </lineage>
</organism>
<reference evidence="1" key="1">
    <citation type="submission" date="2022-10" db="EMBL/GenBank/DDBJ databases">
        <title>Whole-Genome Sequencing of Brachybacterium huguangmaarense BRM-3, Isolated from Betula schmidtii.</title>
        <authorList>
            <person name="Haam D."/>
        </authorList>
    </citation>
    <scope>NUCLEOTIDE SEQUENCE</scope>
    <source>
        <strain evidence="1">BRM-3</strain>
    </source>
</reference>
<name>A0ABY6FXV6_9MICO</name>
<sequence>MTLIGVSRTTQNATMRARTEAAIRQAASAKAQEEGPSGRLAAQALIDPSSVVAHFLAHVATNPTVADATCSDCGHAAVDDGAITYVVAEAWTTVADALYPPAPTA</sequence>
<keyword evidence="2" id="KW-1185">Reference proteome</keyword>